<keyword evidence="9" id="KW-0511">Multifunctional enzyme</keyword>
<comment type="function">
    <text evidence="9">Plays an essential role in type IV pili and type II pseudopili formation by proteolytically removing the leader sequence from substrate proteins and subsequently monomethylating the alpha-amino group of the newly exposed N-terminal phenylalanine.</text>
</comment>
<feature type="transmembrane region" description="Helical" evidence="10">
    <location>
        <begin position="218"/>
        <end position="246"/>
    </location>
</feature>
<accession>A0A4S5BVV4</accession>
<dbReference type="GO" id="GO:0008168">
    <property type="term" value="F:methyltransferase activity"/>
    <property type="evidence" value="ECO:0007669"/>
    <property type="project" value="UniProtKB-KW"/>
</dbReference>
<comment type="caution">
    <text evidence="13">The sequence shown here is derived from an EMBL/GenBank/DDBJ whole genome shotgun (WGS) entry which is preliminary data.</text>
</comment>
<evidence type="ECO:0000259" key="12">
    <source>
        <dbReference type="Pfam" id="PF06750"/>
    </source>
</evidence>
<evidence type="ECO:0000313" key="14">
    <source>
        <dbReference type="Proteomes" id="UP000306236"/>
    </source>
</evidence>
<feature type="transmembrane region" description="Helical" evidence="10">
    <location>
        <begin position="163"/>
        <end position="181"/>
    </location>
</feature>
<keyword evidence="3" id="KW-1003">Cell membrane</keyword>
<feature type="domain" description="Prepilin type IV endopeptidase peptidase" evidence="11">
    <location>
        <begin position="139"/>
        <end position="247"/>
    </location>
</feature>
<feature type="transmembrane region" description="Helical" evidence="10">
    <location>
        <begin position="266"/>
        <end position="290"/>
    </location>
</feature>
<dbReference type="GO" id="GO:0032259">
    <property type="term" value="P:methylation"/>
    <property type="evidence" value="ECO:0007669"/>
    <property type="project" value="UniProtKB-KW"/>
</dbReference>
<dbReference type="GO" id="GO:0004190">
    <property type="term" value="F:aspartic-type endopeptidase activity"/>
    <property type="evidence" value="ECO:0007669"/>
    <property type="project" value="UniProtKB-EC"/>
</dbReference>
<keyword evidence="14" id="KW-1185">Reference proteome</keyword>
<evidence type="ECO:0000259" key="11">
    <source>
        <dbReference type="Pfam" id="PF01478"/>
    </source>
</evidence>
<dbReference type="AlphaFoldDB" id="A0A4S5BVV4"/>
<feature type="transmembrane region" description="Helical" evidence="10">
    <location>
        <begin position="6"/>
        <end position="30"/>
    </location>
</feature>
<dbReference type="Pfam" id="PF01478">
    <property type="entry name" value="Peptidase_A24"/>
    <property type="match status" value="1"/>
</dbReference>
<reference evidence="13 14" key="1">
    <citation type="submission" date="2019-04" db="EMBL/GenBank/DDBJ databases">
        <title>Lampropedia sp YIM MLB12 draf genome.</title>
        <authorList>
            <person name="Wang Y.-X."/>
        </authorList>
    </citation>
    <scope>NUCLEOTIDE SEQUENCE [LARGE SCALE GENOMIC DNA]</scope>
    <source>
        <strain evidence="13 14">YIM MLB12</strain>
    </source>
</reference>
<comment type="catalytic activity">
    <reaction evidence="9">
        <text>Typically cleaves a -Gly-|-Phe- bond to release an N-terminal, basic peptide of 5-8 residues from type IV prepilin, and then N-methylates the new N-terminal amino group, the methyl donor being S-adenosyl-L-methionine.</text>
        <dbReference type="EC" id="3.4.23.43"/>
    </reaction>
</comment>
<comment type="subcellular location">
    <subcellularLocation>
        <location evidence="1">Cell inner membrane</location>
        <topology evidence="1">Multi-pass membrane protein</topology>
    </subcellularLocation>
    <subcellularLocation>
        <location evidence="9">Cell membrane</location>
        <topology evidence="9">Multi-pass membrane protein</topology>
    </subcellularLocation>
</comment>
<dbReference type="Pfam" id="PF06750">
    <property type="entry name" value="A24_N_bact"/>
    <property type="match status" value="1"/>
</dbReference>
<dbReference type="Proteomes" id="UP000306236">
    <property type="component" value="Unassembled WGS sequence"/>
</dbReference>
<evidence type="ECO:0000256" key="10">
    <source>
        <dbReference type="SAM" id="Phobius"/>
    </source>
</evidence>
<keyword evidence="9" id="KW-0378">Hydrolase</keyword>
<feature type="domain" description="Prepilin peptidase A24 N-terminal" evidence="12">
    <location>
        <begin position="14"/>
        <end position="126"/>
    </location>
</feature>
<dbReference type="GO" id="GO:0005886">
    <property type="term" value="C:plasma membrane"/>
    <property type="evidence" value="ECO:0007669"/>
    <property type="project" value="UniProtKB-SubCell"/>
</dbReference>
<dbReference type="InterPro" id="IPR010627">
    <property type="entry name" value="Prepilin_pept_A24_N"/>
</dbReference>
<evidence type="ECO:0000256" key="3">
    <source>
        <dbReference type="ARBA" id="ARBA00022475"/>
    </source>
</evidence>
<comment type="similarity">
    <text evidence="2 8">Belongs to the peptidase A24 family.</text>
</comment>
<evidence type="ECO:0000256" key="5">
    <source>
        <dbReference type="ARBA" id="ARBA00022692"/>
    </source>
</evidence>
<evidence type="ECO:0000256" key="9">
    <source>
        <dbReference type="RuleBase" id="RU003794"/>
    </source>
</evidence>
<evidence type="ECO:0000256" key="4">
    <source>
        <dbReference type="ARBA" id="ARBA00022519"/>
    </source>
</evidence>
<evidence type="ECO:0000256" key="6">
    <source>
        <dbReference type="ARBA" id="ARBA00022989"/>
    </source>
</evidence>
<evidence type="ECO:0000256" key="7">
    <source>
        <dbReference type="ARBA" id="ARBA00023136"/>
    </source>
</evidence>
<keyword evidence="9" id="KW-0489">Methyltransferase</keyword>
<evidence type="ECO:0000313" key="13">
    <source>
        <dbReference type="EMBL" id="THJ34046.1"/>
    </source>
</evidence>
<keyword evidence="5 9" id="KW-0812">Transmembrane</keyword>
<protein>
    <recommendedName>
        <fullName evidence="9">Prepilin leader peptidase/N-methyltransferase</fullName>
        <ecNumber evidence="9">2.1.1.-</ecNumber>
        <ecNumber evidence="9">3.4.23.43</ecNumber>
    </recommendedName>
</protein>
<dbReference type="PRINTS" id="PR00864">
    <property type="entry name" value="PREPILNPTASE"/>
</dbReference>
<dbReference type="GO" id="GO:0006465">
    <property type="term" value="P:signal peptide processing"/>
    <property type="evidence" value="ECO:0007669"/>
    <property type="project" value="TreeGrafter"/>
</dbReference>
<feature type="transmembrane region" description="Helical" evidence="10">
    <location>
        <begin position="187"/>
        <end position="206"/>
    </location>
</feature>
<keyword evidence="7 10" id="KW-0472">Membrane</keyword>
<proteinExistence type="inferred from homology"/>
<dbReference type="EC" id="2.1.1.-" evidence="9"/>
<gene>
    <name evidence="13" type="ORF">E8K88_08125</name>
</gene>
<evidence type="ECO:0000256" key="1">
    <source>
        <dbReference type="ARBA" id="ARBA00004429"/>
    </source>
</evidence>
<dbReference type="InterPro" id="IPR050882">
    <property type="entry name" value="Prepilin_peptidase/N-MTase"/>
</dbReference>
<dbReference type="RefSeq" id="WP_136406155.1">
    <property type="nucleotide sequence ID" value="NZ_JARXRQ010000014.1"/>
</dbReference>
<keyword evidence="9" id="KW-0645">Protease</keyword>
<evidence type="ECO:0000256" key="2">
    <source>
        <dbReference type="ARBA" id="ARBA00005801"/>
    </source>
</evidence>
<dbReference type="PANTHER" id="PTHR30487">
    <property type="entry name" value="TYPE 4 PREPILIN-LIKE PROTEINS LEADER PEPTIDE-PROCESSING ENZYME"/>
    <property type="match status" value="1"/>
</dbReference>
<keyword evidence="4" id="KW-0997">Cell inner membrane</keyword>
<keyword evidence="9" id="KW-0808">Transferase</keyword>
<feature type="transmembrane region" description="Helical" evidence="10">
    <location>
        <begin position="133"/>
        <end position="151"/>
    </location>
</feature>
<dbReference type="InterPro" id="IPR014032">
    <property type="entry name" value="Peptidase_A24A_bac"/>
</dbReference>
<dbReference type="EC" id="3.4.23.43" evidence="9"/>
<evidence type="ECO:0000256" key="8">
    <source>
        <dbReference type="RuleBase" id="RU003793"/>
    </source>
</evidence>
<name>A0A4S5BVV4_9BURK</name>
<dbReference type="EMBL" id="SSWX01000008">
    <property type="protein sequence ID" value="THJ34046.1"/>
    <property type="molecule type" value="Genomic_DNA"/>
</dbReference>
<keyword evidence="6 10" id="KW-1133">Transmembrane helix</keyword>
<organism evidence="13 14">
    <name type="scientific">Lampropedia aestuarii</name>
    <dbReference type="NCBI Taxonomy" id="2562762"/>
    <lineage>
        <taxon>Bacteria</taxon>
        <taxon>Pseudomonadati</taxon>
        <taxon>Pseudomonadota</taxon>
        <taxon>Betaproteobacteria</taxon>
        <taxon>Burkholderiales</taxon>
        <taxon>Comamonadaceae</taxon>
        <taxon>Lampropedia</taxon>
    </lineage>
</organism>
<dbReference type="PANTHER" id="PTHR30487:SF0">
    <property type="entry name" value="PREPILIN LEADER PEPTIDASE_N-METHYLTRANSFERASE-RELATED"/>
    <property type="match status" value="1"/>
</dbReference>
<dbReference type="Gene3D" id="1.20.120.1220">
    <property type="match status" value="1"/>
</dbReference>
<dbReference type="InterPro" id="IPR000045">
    <property type="entry name" value="Prepilin_IV_endopep_pep"/>
</dbReference>
<dbReference type="OrthoDB" id="9789291at2"/>
<sequence length="293" mass="31700">MMLETWSVPALFGVLGLLVGSFLNVVIYRLPVMMQRAWKRDSVAYLREQGYELKEIPEPDEPRFNLMLPRSRCRQCGHAITALENIPIVSYLALRGRCRGCGTSIGIRYPLIELVTGLAFGYCGYRWGLGYTAAAWAGFCAVMIALVMIDWDTTLLPDDMTLPLLWAGLLMAWSGTIGTALSDALAGAMVGYISLWSVCVLFKLVTGKDGMGHGDFKLLAALGAWLGLGAILPIVLLSSILGAIIGLGLKFSKRLREGGYMPYGPFLGGAGIVVLVVGTNTINGWINALIGIY</sequence>